<dbReference type="Pfam" id="PF13458">
    <property type="entry name" value="Peripla_BP_6"/>
    <property type="match status" value="1"/>
</dbReference>
<dbReference type="EMBL" id="BPQH01000008">
    <property type="protein sequence ID" value="GJD50182.1"/>
    <property type="molecule type" value="Genomic_DNA"/>
</dbReference>
<evidence type="ECO:0000256" key="3">
    <source>
        <dbReference type="ARBA" id="ARBA00022970"/>
    </source>
</evidence>
<dbReference type="PANTHER" id="PTHR30483:SF6">
    <property type="entry name" value="PERIPLASMIC BINDING PROTEIN OF ABC TRANSPORTER FOR NATURAL AMINO ACIDS"/>
    <property type="match status" value="1"/>
</dbReference>
<accession>A0ABQ4R042</accession>
<evidence type="ECO:0000313" key="6">
    <source>
        <dbReference type="EMBL" id="GJD50182.1"/>
    </source>
</evidence>
<evidence type="ECO:0000256" key="4">
    <source>
        <dbReference type="SAM" id="SignalP"/>
    </source>
</evidence>
<dbReference type="CDD" id="cd06327">
    <property type="entry name" value="PBP1_SBP-like"/>
    <property type="match status" value="1"/>
</dbReference>
<evidence type="ECO:0000313" key="7">
    <source>
        <dbReference type="Proteomes" id="UP001055167"/>
    </source>
</evidence>
<dbReference type="Gene3D" id="3.40.50.2300">
    <property type="match status" value="2"/>
</dbReference>
<sequence length="404" mass="42277">MSFRSRVAGAAGLALSLALAAPAPAQDAPGPIKVGVLSDMSGPFADQAGIGSVTAAQLAAEDFAKEAGDLKVEIVSADHQNKPDIGLATARRWLDQEGVSTIVDLPNSAVALAVANLMRERHRVALASSALTSDMTGKACAPTTVQWVSDTWAQGSATARAIAGRGLKSWYFLTVDYALGHALERDATIALKAAGGTVKGSTKHPLNAGDFASPLLSAQGAGAQVLALADTGADMINAVKQAAEFGLMPEMRVAALFIQLSDVHALGLKAAQGLQFASAFYWDRTDGTRAFAKRFGERMNGRMPTENHAGVYSATLAYLRAVRDTGTIEGEKVVAALREKPIADPLFGSVTVRQDGRAVHDLFLFEVKAPADSKGPYDYYKLLATVPGDQAFRPLADGGCPLVK</sequence>
<evidence type="ECO:0000256" key="2">
    <source>
        <dbReference type="ARBA" id="ARBA00022729"/>
    </source>
</evidence>
<evidence type="ECO:0000256" key="1">
    <source>
        <dbReference type="ARBA" id="ARBA00010062"/>
    </source>
</evidence>
<organism evidence="6 7">
    <name type="scientific">Methylobacterium crusticola</name>
    <dbReference type="NCBI Taxonomy" id="1697972"/>
    <lineage>
        <taxon>Bacteria</taxon>
        <taxon>Pseudomonadati</taxon>
        <taxon>Pseudomonadota</taxon>
        <taxon>Alphaproteobacteria</taxon>
        <taxon>Hyphomicrobiales</taxon>
        <taxon>Methylobacteriaceae</taxon>
        <taxon>Methylobacterium</taxon>
    </lineage>
</organism>
<dbReference type="InterPro" id="IPR028081">
    <property type="entry name" value="Leu-bd"/>
</dbReference>
<dbReference type="RefSeq" id="WP_128566367.1">
    <property type="nucleotide sequence ID" value="NZ_BPQH01000008.1"/>
</dbReference>
<feature type="chain" id="PRO_5047518889" description="Leucine-binding protein domain-containing protein" evidence="4">
    <location>
        <begin position="26"/>
        <end position="404"/>
    </location>
</feature>
<reference evidence="6" key="1">
    <citation type="journal article" date="2021" name="Front. Microbiol.">
        <title>Comprehensive Comparative Genomics and Phenotyping of Methylobacterium Species.</title>
        <authorList>
            <person name="Alessa O."/>
            <person name="Ogura Y."/>
            <person name="Fujitani Y."/>
            <person name="Takami H."/>
            <person name="Hayashi T."/>
            <person name="Sahin N."/>
            <person name="Tani A."/>
        </authorList>
    </citation>
    <scope>NUCLEOTIDE SEQUENCE</scope>
    <source>
        <strain evidence="6">KCTC 52305</strain>
    </source>
</reference>
<name>A0ABQ4R042_9HYPH</name>
<dbReference type="InterPro" id="IPR051010">
    <property type="entry name" value="BCAA_transport"/>
</dbReference>
<keyword evidence="3" id="KW-0813">Transport</keyword>
<dbReference type="InterPro" id="IPR028082">
    <property type="entry name" value="Peripla_BP_I"/>
</dbReference>
<feature type="domain" description="Leucine-binding protein" evidence="5">
    <location>
        <begin position="31"/>
        <end position="368"/>
    </location>
</feature>
<keyword evidence="3" id="KW-0029">Amino-acid transport</keyword>
<dbReference type="Proteomes" id="UP001055167">
    <property type="component" value="Unassembled WGS sequence"/>
</dbReference>
<keyword evidence="7" id="KW-1185">Reference proteome</keyword>
<protein>
    <recommendedName>
        <fullName evidence="5">Leucine-binding protein domain-containing protein</fullName>
    </recommendedName>
</protein>
<feature type="signal peptide" evidence="4">
    <location>
        <begin position="1"/>
        <end position="25"/>
    </location>
</feature>
<gene>
    <name evidence="6" type="ORF">OPKNFCMD_2919</name>
</gene>
<dbReference type="PANTHER" id="PTHR30483">
    <property type="entry name" value="LEUCINE-SPECIFIC-BINDING PROTEIN"/>
    <property type="match status" value="1"/>
</dbReference>
<evidence type="ECO:0000259" key="5">
    <source>
        <dbReference type="Pfam" id="PF13458"/>
    </source>
</evidence>
<reference evidence="6" key="2">
    <citation type="submission" date="2021-08" db="EMBL/GenBank/DDBJ databases">
        <authorList>
            <person name="Tani A."/>
            <person name="Ola A."/>
            <person name="Ogura Y."/>
            <person name="Katsura K."/>
            <person name="Hayashi T."/>
        </authorList>
    </citation>
    <scope>NUCLEOTIDE SEQUENCE</scope>
    <source>
        <strain evidence="6">KCTC 52305</strain>
    </source>
</reference>
<comment type="similarity">
    <text evidence="1">Belongs to the leucine-binding protein family.</text>
</comment>
<comment type="caution">
    <text evidence="6">The sequence shown here is derived from an EMBL/GenBank/DDBJ whole genome shotgun (WGS) entry which is preliminary data.</text>
</comment>
<proteinExistence type="inferred from homology"/>
<dbReference type="SUPFAM" id="SSF53822">
    <property type="entry name" value="Periplasmic binding protein-like I"/>
    <property type="match status" value="1"/>
</dbReference>
<keyword evidence="2 4" id="KW-0732">Signal</keyword>